<dbReference type="GO" id="GO:0004674">
    <property type="term" value="F:protein serine/threonine kinase activity"/>
    <property type="evidence" value="ECO:0007669"/>
    <property type="project" value="UniProtKB-KW"/>
</dbReference>
<evidence type="ECO:0000313" key="2">
    <source>
        <dbReference type="Proteomes" id="UP000219285"/>
    </source>
</evidence>
<dbReference type="RefSeq" id="WP_075609510.1">
    <property type="nucleotide sequence ID" value="NZ_CP052766.1"/>
</dbReference>
<reference evidence="2" key="1">
    <citation type="submission" date="2014-12" db="EMBL/GenBank/DDBJ databases">
        <title>Complete genome sequence of a multi-drug resistant Klebsiella pneumoniae.</title>
        <authorList>
            <person name="Hua X."/>
            <person name="Chen Q."/>
            <person name="Li X."/>
            <person name="Feng Y."/>
            <person name="Ruan Z."/>
            <person name="Yu Y."/>
        </authorList>
    </citation>
    <scope>NUCLEOTIDE SEQUENCE [LARGE SCALE GENOMIC DNA]</scope>
    <source>
        <strain evidence="2">5.12</strain>
    </source>
</reference>
<dbReference type="EMBL" id="CP052766">
    <property type="protein sequence ID" value="QJR82509.1"/>
    <property type="molecule type" value="Genomic_DNA"/>
</dbReference>
<dbReference type="OrthoDB" id="212517at2"/>
<keyword evidence="1" id="KW-0418">Kinase</keyword>
<reference evidence="1 2" key="2">
    <citation type="submission" date="2020-04" db="EMBL/GenBank/DDBJ databases">
        <title>Complete genome sequence of Alteromonas pelagimontana 5.12T.</title>
        <authorList>
            <person name="Sinha R.K."/>
            <person name="Krishnan K.P."/>
            <person name="Kurian J.P."/>
        </authorList>
    </citation>
    <scope>NUCLEOTIDE SEQUENCE [LARGE SCALE GENOMIC DNA]</scope>
    <source>
        <strain evidence="1 2">5.12</strain>
    </source>
</reference>
<sequence>MDTLIQSLQQYFPSHFFDVRHLSIINEGRFANAIVYRYCDHVFDLVIKDFSSRHWLIRHSVGRMFINQEFKAISALKHIDGIAEKCYRLTSSTIAYSYVEGKTLKSLCESGEQLSPQFFYQLEKRISAMHKAGRVHLDLRNLGNILVDTHGEPAIIDFQSSIRWHSLPRWLSRFMRGADITGTYKAWQRLGKTPLPQFRSRFYEKYNKVRKVWIFRGYPLHRLQVRVQALFANILSLDIVKNILEKFW</sequence>
<gene>
    <name evidence="1" type="ORF">CA267_017990</name>
</gene>
<organism evidence="1 2">
    <name type="scientific">Alteromonas pelagimontana</name>
    <dbReference type="NCBI Taxonomy" id="1858656"/>
    <lineage>
        <taxon>Bacteria</taxon>
        <taxon>Pseudomonadati</taxon>
        <taxon>Pseudomonadota</taxon>
        <taxon>Gammaproteobacteria</taxon>
        <taxon>Alteromonadales</taxon>
        <taxon>Alteromonadaceae</taxon>
        <taxon>Alteromonas/Salinimonas group</taxon>
        <taxon>Alteromonas</taxon>
    </lineage>
</organism>
<dbReference type="InterPro" id="IPR011009">
    <property type="entry name" value="Kinase-like_dom_sf"/>
</dbReference>
<proteinExistence type="predicted"/>
<protein>
    <submittedName>
        <fullName evidence="1">Serine/threonine protein kinase</fullName>
    </submittedName>
</protein>
<accession>A0A6M4MHB5</accession>
<name>A0A6M4MHB5_9ALTE</name>
<keyword evidence="2" id="KW-1185">Reference proteome</keyword>
<dbReference type="AlphaFoldDB" id="A0A6M4MHB5"/>
<keyword evidence="1" id="KW-0723">Serine/threonine-protein kinase</keyword>
<dbReference type="KEGG" id="apel:CA267_017990"/>
<dbReference type="SUPFAM" id="SSF56112">
    <property type="entry name" value="Protein kinase-like (PK-like)"/>
    <property type="match status" value="1"/>
</dbReference>
<evidence type="ECO:0000313" key="1">
    <source>
        <dbReference type="EMBL" id="QJR82509.1"/>
    </source>
</evidence>
<keyword evidence="1" id="KW-0808">Transferase</keyword>
<dbReference type="Gene3D" id="1.10.510.10">
    <property type="entry name" value="Transferase(Phosphotransferase) domain 1"/>
    <property type="match status" value="1"/>
</dbReference>
<dbReference type="Proteomes" id="UP000219285">
    <property type="component" value="Chromosome"/>
</dbReference>